<sequence length="100" mass="11450">MNTLLLANRLTAYMPSVLVTFNGGLAKQTVKGFIDPITQFLIWAVPLVSLVVCLVSFINWFVKDEDEKERHKPFRMIKRIIIVTIIAELINVIYQIFGLV</sequence>
<proteinExistence type="predicted"/>
<protein>
    <submittedName>
        <fullName evidence="2">Uncharacterized protein</fullName>
    </submittedName>
</protein>
<gene>
    <name evidence="2" type="ORF">SAMN04487834_101529</name>
</gene>
<organism evidence="2 3">
    <name type="scientific">Sharpea azabuensis</name>
    <dbReference type="NCBI Taxonomy" id="322505"/>
    <lineage>
        <taxon>Bacteria</taxon>
        <taxon>Bacillati</taxon>
        <taxon>Bacillota</taxon>
        <taxon>Erysipelotrichia</taxon>
        <taxon>Erysipelotrichales</taxon>
        <taxon>Coprobacillaceae</taxon>
        <taxon>Sharpea</taxon>
    </lineage>
</organism>
<name>A0A1H6SEH3_9FIRM</name>
<dbReference type="GeneID" id="54121323"/>
<accession>A0A1H6SEH3</accession>
<keyword evidence="1" id="KW-1133">Transmembrane helix</keyword>
<evidence type="ECO:0000313" key="3">
    <source>
        <dbReference type="Proteomes" id="UP000183028"/>
    </source>
</evidence>
<dbReference type="Proteomes" id="UP000183028">
    <property type="component" value="Unassembled WGS sequence"/>
</dbReference>
<dbReference type="EMBL" id="FNYK01000015">
    <property type="protein sequence ID" value="SEI66363.1"/>
    <property type="molecule type" value="Genomic_DNA"/>
</dbReference>
<feature type="transmembrane region" description="Helical" evidence="1">
    <location>
        <begin position="40"/>
        <end position="60"/>
    </location>
</feature>
<feature type="transmembrane region" description="Helical" evidence="1">
    <location>
        <begin position="80"/>
        <end position="97"/>
    </location>
</feature>
<reference evidence="3" key="1">
    <citation type="submission" date="2016-10" db="EMBL/GenBank/DDBJ databases">
        <authorList>
            <person name="Varghese N."/>
        </authorList>
    </citation>
    <scope>NUCLEOTIDE SEQUENCE [LARGE SCALE GENOMIC DNA]</scope>
    <source>
        <strain evidence="3">DSM 20406</strain>
    </source>
</reference>
<evidence type="ECO:0000313" key="2">
    <source>
        <dbReference type="EMBL" id="SEI66363.1"/>
    </source>
</evidence>
<dbReference type="eggNOG" id="ENOG5033U6V">
    <property type="taxonomic scope" value="Bacteria"/>
</dbReference>
<evidence type="ECO:0000256" key="1">
    <source>
        <dbReference type="SAM" id="Phobius"/>
    </source>
</evidence>
<keyword evidence="3" id="KW-1185">Reference proteome</keyword>
<keyword evidence="1" id="KW-0812">Transmembrane</keyword>
<dbReference type="AlphaFoldDB" id="A0A1H6SEH3"/>
<keyword evidence="1" id="KW-0472">Membrane</keyword>
<dbReference type="RefSeq" id="WP_051646876.1">
    <property type="nucleotide sequence ID" value="NZ_FNYK01000015.1"/>
</dbReference>